<dbReference type="InterPro" id="IPR000182">
    <property type="entry name" value="GNAT_dom"/>
</dbReference>
<gene>
    <name evidence="2" type="ORF">JY500_05555</name>
</gene>
<dbReference type="Gene3D" id="3.40.630.30">
    <property type="match status" value="1"/>
</dbReference>
<accession>A0ABX7MBV1</accession>
<dbReference type="Proteomes" id="UP000663570">
    <property type="component" value="Chromosome"/>
</dbReference>
<evidence type="ECO:0000259" key="1">
    <source>
        <dbReference type="PROSITE" id="PS51186"/>
    </source>
</evidence>
<evidence type="ECO:0000313" key="2">
    <source>
        <dbReference type="EMBL" id="QSI78109.1"/>
    </source>
</evidence>
<evidence type="ECO:0000313" key="3">
    <source>
        <dbReference type="Proteomes" id="UP000663570"/>
    </source>
</evidence>
<protein>
    <submittedName>
        <fullName evidence="2">GNAT family N-acetyltransferase</fullName>
    </submittedName>
</protein>
<dbReference type="EMBL" id="CP071060">
    <property type="protein sequence ID" value="QSI78109.1"/>
    <property type="molecule type" value="Genomic_DNA"/>
</dbReference>
<dbReference type="InterPro" id="IPR016181">
    <property type="entry name" value="Acyl_CoA_acyltransferase"/>
</dbReference>
<dbReference type="PROSITE" id="PS51186">
    <property type="entry name" value="GNAT"/>
    <property type="match status" value="1"/>
</dbReference>
<dbReference type="SUPFAM" id="SSF55729">
    <property type="entry name" value="Acyl-CoA N-acyltransferases (Nat)"/>
    <property type="match status" value="1"/>
</dbReference>
<dbReference type="Pfam" id="PF00583">
    <property type="entry name" value="Acetyltransf_1"/>
    <property type="match status" value="1"/>
</dbReference>
<dbReference type="CDD" id="cd04301">
    <property type="entry name" value="NAT_SF"/>
    <property type="match status" value="1"/>
</dbReference>
<feature type="domain" description="N-acetyltransferase" evidence="1">
    <location>
        <begin position="17"/>
        <end position="179"/>
    </location>
</feature>
<keyword evidence="3" id="KW-1185">Reference proteome</keyword>
<name>A0ABX7MBV1_9RHOO</name>
<reference evidence="2 3" key="1">
    <citation type="submission" date="2021-02" db="EMBL/GenBank/DDBJ databases">
        <title>Niveibacterium changnyeongensis HC41.</title>
        <authorList>
            <person name="Kang M."/>
        </authorList>
    </citation>
    <scope>NUCLEOTIDE SEQUENCE [LARGE SCALE GENOMIC DNA]</scope>
    <source>
        <strain evidence="2 3">HC41</strain>
    </source>
</reference>
<dbReference type="RefSeq" id="WP_206255393.1">
    <property type="nucleotide sequence ID" value="NZ_CP071060.1"/>
</dbReference>
<organism evidence="2 3">
    <name type="scientific">Niveibacterium microcysteis</name>
    <dbReference type="NCBI Taxonomy" id="2811415"/>
    <lineage>
        <taxon>Bacteria</taxon>
        <taxon>Pseudomonadati</taxon>
        <taxon>Pseudomonadota</taxon>
        <taxon>Betaproteobacteria</taxon>
        <taxon>Rhodocyclales</taxon>
        <taxon>Rhodocyclaceae</taxon>
        <taxon>Niveibacterium</taxon>
    </lineage>
</organism>
<proteinExistence type="predicted"/>
<sequence>MSDPDLPHLSKVGPTPFELTAGHEGELQAFFEANPAYFLAVQGAPAGAQEAYDEIHGELPAGWSYTKKWLIGYRDPASGELVAFASLVSDLLAHTVWHIGLFVVATEHHGSGLAASIFHGIEAWVRSNGAQWFRLGVVAGNQRAERFWARQGFTQVRMREGVEIGGRLNNVRVMVKPLAYQDLRSYLKLVPRDDPALD</sequence>